<sequence length="238" mass="27452">MSKLSTLYETLEILNFNIHDEDDVLNFFMKYIKSGALAIYTVIDCTICRVSTHDQYAESLEAFNGFAKLYPYDSFLELLKNERNSINITEIEGYLGDDPISLTNQKIYLFKNQIDQNNYLPYLPVSYEMLIIGKEEDLYTHEITLRDLYFKDSDIFKIMELSKAITLTPAPSSPEDLRANERKKVALIMKSLIEISKVTIDSPYGETNQKIKTQIELSGETVGKDAIGKWLKRIQELE</sequence>
<dbReference type="STRING" id="1789224.BFG52_01285"/>
<name>A0A1B2LW05_9GAMM</name>
<dbReference type="KEGG" id="ala:BFG52_01285"/>
<accession>A0A1B2LW05</accession>
<keyword evidence="2" id="KW-1185">Reference proteome</keyword>
<gene>
    <name evidence="1" type="ORF">BFG52_01285</name>
</gene>
<evidence type="ECO:0000313" key="2">
    <source>
        <dbReference type="Proteomes" id="UP000093391"/>
    </source>
</evidence>
<dbReference type="Proteomes" id="UP000093391">
    <property type="component" value="Chromosome"/>
</dbReference>
<evidence type="ECO:0000313" key="1">
    <source>
        <dbReference type="EMBL" id="AOA57116.1"/>
    </source>
</evidence>
<protein>
    <submittedName>
        <fullName evidence="1">Uncharacterized protein</fullName>
    </submittedName>
</protein>
<reference evidence="1 2" key="1">
    <citation type="submission" date="2016-08" db="EMBL/GenBank/DDBJ databases">
        <authorList>
            <person name="Seilhamer J.J."/>
        </authorList>
    </citation>
    <scope>NUCLEOTIDE SEQUENCE [LARGE SCALE GENOMIC DNA]</scope>
    <source>
        <strain evidence="1 2">BRTC-1</strain>
    </source>
</reference>
<dbReference type="RefSeq" id="WP_067551540.1">
    <property type="nucleotide sequence ID" value="NZ_CP016895.1"/>
</dbReference>
<organism evidence="1 2">
    <name type="scientific">Acinetobacter larvae</name>
    <dbReference type="NCBI Taxonomy" id="1789224"/>
    <lineage>
        <taxon>Bacteria</taxon>
        <taxon>Pseudomonadati</taxon>
        <taxon>Pseudomonadota</taxon>
        <taxon>Gammaproteobacteria</taxon>
        <taxon>Moraxellales</taxon>
        <taxon>Moraxellaceae</taxon>
        <taxon>Acinetobacter</taxon>
    </lineage>
</organism>
<dbReference type="AlphaFoldDB" id="A0A1B2LW05"/>
<dbReference type="EMBL" id="CP016895">
    <property type="protein sequence ID" value="AOA57116.1"/>
    <property type="molecule type" value="Genomic_DNA"/>
</dbReference>
<proteinExistence type="predicted"/>